<gene>
    <name evidence="2" type="ORF">CSCA_4843</name>
</gene>
<keyword evidence="3" id="KW-1185">Reference proteome</keyword>
<keyword evidence="1" id="KW-0175">Coiled coil</keyword>
<sequence>MKLQCMNVIRIVNDEDKNIINKLKDKGFNEIDEDGKVVDAKEDEIEREVEKRVEEIKKELEKEMADKAKSEDSKSKNKDK</sequence>
<dbReference type="RefSeq" id="WP_029159901.1">
    <property type="nucleotide sequence ID" value="NZ_CP009933.1"/>
</dbReference>
<evidence type="ECO:0000313" key="3">
    <source>
        <dbReference type="Proteomes" id="UP000033115"/>
    </source>
</evidence>
<organism evidence="2 3">
    <name type="scientific">Clostridium scatologenes</name>
    <dbReference type="NCBI Taxonomy" id="1548"/>
    <lineage>
        <taxon>Bacteria</taxon>
        <taxon>Bacillati</taxon>
        <taxon>Bacillota</taxon>
        <taxon>Clostridia</taxon>
        <taxon>Eubacteriales</taxon>
        <taxon>Clostridiaceae</taxon>
        <taxon>Clostridium</taxon>
    </lineage>
</organism>
<accession>A0A0E3K4G3</accession>
<dbReference type="KEGG" id="csq:CSCA_4843"/>
<evidence type="ECO:0000313" key="2">
    <source>
        <dbReference type="EMBL" id="AKA71968.1"/>
    </source>
</evidence>
<name>A0A0E3K4G3_CLOSL</name>
<dbReference type="Proteomes" id="UP000033115">
    <property type="component" value="Chromosome"/>
</dbReference>
<reference evidence="2 3" key="1">
    <citation type="journal article" date="2015" name="J. Biotechnol.">
        <title>Complete genome sequence of a malodorant-producing acetogen, Clostridium scatologenes ATCC 25775(T).</title>
        <authorList>
            <person name="Zhu Z."/>
            <person name="Guo T."/>
            <person name="Zheng H."/>
            <person name="Song T."/>
            <person name="Ouyang P."/>
            <person name="Xie J."/>
        </authorList>
    </citation>
    <scope>NUCLEOTIDE SEQUENCE [LARGE SCALE GENOMIC DNA]</scope>
    <source>
        <strain evidence="2 3">ATCC 25775</strain>
    </source>
</reference>
<dbReference type="AlphaFoldDB" id="A0A0E3K4G3"/>
<dbReference type="STRING" id="1548.CSCA_4843"/>
<dbReference type="HOGENOM" id="CLU_2583582_0_0_9"/>
<dbReference type="EMBL" id="CP009933">
    <property type="protein sequence ID" value="AKA71968.1"/>
    <property type="molecule type" value="Genomic_DNA"/>
</dbReference>
<feature type="coiled-coil region" evidence="1">
    <location>
        <begin position="42"/>
        <end position="73"/>
    </location>
</feature>
<evidence type="ECO:0000256" key="1">
    <source>
        <dbReference type="SAM" id="Coils"/>
    </source>
</evidence>
<protein>
    <submittedName>
        <fullName evidence="2">Uncharacterized protein</fullName>
    </submittedName>
</protein>
<proteinExistence type="predicted"/>